<dbReference type="NCBIfam" id="TIGR01697">
    <property type="entry name" value="PNPH-PUNA-XAPA"/>
    <property type="match status" value="1"/>
</dbReference>
<feature type="domain" description="Nucleoside phosphorylase" evidence="7">
    <location>
        <begin position="36"/>
        <end position="272"/>
    </location>
</feature>
<organism evidence="8">
    <name type="scientific">freshwater metagenome</name>
    <dbReference type="NCBI Taxonomy" id="449393"/>
    <lineage>
        <taxon>unclassified sequences</taxon>
        <taxon>metagenomes</taxon>
        <taxon>ecological metagenomes</taxon>
    </lineage>
</organism>
<keyword evidence="4" id="KW-0328">Glycosyltransferase</keyword>
<dbReference type="PANTHER" id="PTHR11904:SF9">
    <property type="entry name" value="PURINE NUCLEOSIDE PHOSPHORYLASE-RELATED"/>
    <property type="match status" value="1"/>
</dbReference>
<dbReference type="PIRSF" id="PIRSF000477">
    <property type="entry name" value="PurNPase"/>
    <property type="match status" value="1"/>
</dbReference>
<evidence type="ECO:0000313" key="8">
    <source>
        <dbReference type="EMBL" id="CAB4563584.1"/>
    </source>
</evidence>
<evidence type="ECO:0000256" key="5">
    <source>
        <dbReference type="ARBA" id="ARBA00022679"/>
    </source>
</evidence>
<dbReference type="EMBL" id="CAEZTD010000063">
    <property type="protein sequence ID" value="CAB4563584.1"/>
    <property type="molecule type" value="Genomic_DNA"/>
</dbReference>
<evidence type="ECO:0000256" key="4">
    <source>
        <dbReference type="ARBA" id="ARBA00022676"/>
    </source>
</evidence>
<dbReference type="EC" id="2.4.2.1" evidence="3"/>
<proteinExistence type="inferred from homology"/>
<dbReference type="SUPFAM" id="SSF53167">
    <property type="entry name" value="Purine and uridine phosphorylases"/>
    <property type="match status" value="1"/>
</dbReference>
<keyword evidence="5" id="KW-0808">Transferase</keyword>
<protein>
    <recommendedName>
        <fullName evidence="3">purine-nucleoside phosphorylase</fullName>
        <ecNumber evidence="3">2.4.2.1</ecNumber>
    </recommendedName>
    <alternativeName>
        <fullName evidence="6">Inosine-guanosine phosphorylase</fullName>
    </alternativeName>
</protein>
<dbReference type="InterPro" id="IPR011268">
    <property type="entry name" value="Purine_phosphorylase"/>
</dbReference>
<dbReference type="AlphaFoldDB" id="A0A6J6DK58"/>
<evidence type="ECO:0000256" key="3">
    <source>
        <dbReference type="ARBA" id="ARBA00011886"/>
    </source>
</evidence>
<dbReference type="PANTHER" id="PTHR11904">
    <property type="entry name" value="METHYLTHIOADENOSINE/PURINE NUCLEOSIDE PHOSPHORYLASE"/>
    <property type="match status" value="1"/>
</dbReference>
<evidence type="ECO:0000256" key="1">
    <source>
        <dbReference type="ARBA" id="ARBA00005058"/>
    </source>
</evidence>
<comment type="similarity">
    <text evidence="2">Belongs to the PNP/MTAP phosphorylase family.</text>
</comment>
<dbReference type="NCBIfam" id="NF006054">
    <property type="entry name" value="PRK08202.1"/>
    <property type="match status" value="1"/>
</dbReference>
<dbReference type="Gene3D" id="3.40.50.1580">
    <property type="entry name" value="Nucleoside phosphorylase domain"/>
    <property type="match status" value="1"/>
</dbReference>
<dbReference type="Pfam" id="PF01048">
    <property type="entry name" value="PNP_UDP_1"/>
    <property type="match status" value="1"/>
</dbReference>
<evidence type="ECO:0000256" key="6">
    <source>
        <dbReference type="ARBA" id="ARBA00031036"/>
    </source>
</evidence>
<dbReference type="GO" id="GO:0009116">
    <property type="term" value="P:nucleoside metabolic process"/>
    <property type="evidence" value="ECO:0007669"/>
    <property type="project" value="InterPro"/>
</dbReference>
<dbReference type="GO" id="GO:0005737">
    <property type="term" value="C:cytoplasm"/>
    <property type="evidence" value="ECO:0007669"/>
    <property type="project" value="TreeGrafter"/>
</dbReference>
<evidence type="ECO:0000259" key="7">
    <source>
        <dbReference type="Pfam" id="PF01048"/>
    </source>
</evidence>
<dbReference type="CDD" id="cd09009">
    <property type="entry name" value="PNP-EcPNPII_like"/>
    <property type="match status" value="1"/>
</dbReference>
<sequence>MPRANPFDDPRTSPIDVAREAAERIRAITGVETHEIALVLGSGWAAAVEHLGEVTHEIPARELPGFVAPTVPGHVATIRSVRGRTGARILLLGARSHLYDGRGVRAVAHGARVAAACGAKAFVMTNASGGIRPDWKPGTPVLISDHINFTATSPVEGANFVDMGDAYSRRLRDIARQVDATLDEGVYIGFRGPQYETPAEIRAARSMGADLVGMSTVIDCIAAREAGLDVLALALITNHAAGVSDEPLTHDAVLAAGEAAEPRMAKLLADIVDAVAKEL</sequence>
<dbReference type="GO" id="GO:0004731">
    <property type="term" value="F:purine-nucleoside phosphorylase activity"/>
    <property type="evidence" value="ECO:0007669"/>
    <property type="project" value="UniProtKB-EC"/>
</dbReference>
<name>A0A6J6DK58_9ZZZZ</name>
<dbReference type="InterPro" id="IPR035994">
    <property type="entry name" value="Nucleoside_phosphorylase_sf"/>
</dbReference>
<gene>
    <name evidence="8" type="ORF">UFOPK1591_00890</name>
</gene>
<reference evidence="8" key="1">
    <citation type="submission" date="2020-05" db="EMBL/GenBank/DDBJ databases">
        <authorList>
            <person name="Chiriac C."/>
            <person name="Salcher M."/>
            <person name="Ghai R."/>
            <person name="Kavagutti S V."/>
        </authorList>
    </citation>
    <scope>NUCLEOTIDE SEQUENCE</scope>
</reference>
<comment type="pathway">
    <text evidence="1">Purine metabolism; purine nucleoside salvage.</text>
</comment>
<accession>A0A6J6DK58</accession>
<dbReference type="UniPathway" id="UPA00606"/>
<dbReference type="InterPro" id="IPR000845">
    <property type="entry name" value="Nucleoside_phosphorylase_d"/>
</dbReference>
<evidence type="ECO:0000256" key="2">
    <source>
        <dbReference type="ARBA" id="ARBA00006751"/>
    </source>
</evidence>